<sequence length="201" mass="23872">MPQAMPSPEAASLVTLYVHVRVLLGMIVGLGLTHLLRNFANIIENPRRRRVYWVHLLWALSVFVYLIHFWWWEFRLSHLVAWSFNLYLFVTLYALLLYLLCALVFSDSAAEYRDYREYFYARRHWFFGLLALVYAVDFADTWIKGPEYFHQFGPEYLVRNGAYIVLSLVAIATRNPWYHGIFVVAGLLHQLSWITRQFETL</sequence>
<feature type="transmembrane region" description="Helical" evidence="1">
    <location>
        <begin position="52"/>
        <end position="72"/>
    </location>
</feature>
<comment type="caution">
    <text evidence="2">The sequence shown here is derived from an EMBL/GenBank/DDBJ whole genome shotgun (WGS) entry which is preliminary data.</text>
</comment>
<name>A0ABV4HPA2_9GAMM</name>
<proteinExistence type="predicted"/>
<dbReference type="Proteomes" id="UP001566331">
    <property type="component" value="Unassembled WGS sequence"/>
</dbReference>
<keyword evidence="1" id="KW-0812">Transmembrane</keyword>
<organism evidence="2 3">
    <name type="scientific">Luteimonas salinilitoris</name>
    <dbReference type="NCBI Taxonomy" id="3237697"/>
    <lineage>
        <taxon>Bacteria</taxon>
        <taxon>Pseudomonadati</taxon>
        <taxon>Pseudomonadota</taxon>
        <taxon>Gammaproteobacteria</taxon>
        <taxon>Lysobacterales</taxon>
        <taxon>Lysobacteraceae</taxon>
        <taxon>Luteimonas</taxon>
    </lineage>
</organism>
<gene>
    <name evidence="2" type="ORF">AB6713_03310</name>
</gene>
<evidence type="ECO:0000313" key="3">
    <source>
        <dbReference type="Proteomes" id="UP001566331"/>
    </source>
</evidence>
<dbReference type="RefSeq" id="WP_370563002.1">
    <property type="nucleotide sequence ID" value="NZ_JBFWIB010000002.1"/>
</dbReference>
<accession>A0ABV4HPA2</accession>
<feature type="transmembrane region" description="Helical" evidence="1">
    <location>
        <begin position="20"/>
        <end position="40"/>
    </location>
</feature>
<keyword evidence="1" id="KW-0472">Membrane</keyword>
<keyword evidence="1" id="KW-1133">Transmembrane helix</keyword>
<keyword evidence="3" id="KW-1185">Reference proteome</keyword>
<evidence type="ECO:0000256" key="1">
    <source>
        <dbReference type="SAM" id="Phobius"/>
    </source>
</evidence>
<reference evidence="2 3" key="1">
    <citation type="submission" date="2024-07" db="EMBL/GenBank/DDBJ databases">
        <title>Luteimonas salilacus sp. nov., isolated from the shore soil of Salt Lake in Tibet of China.</title>
        <authorList>
            <person name="Zhang X."/>
            <person name="Li A."/>
        </authorList>
    </citation>
    <scope>NUCLEOTIDE SEQUENCE [LARGE SCALE GENOMIC DNA]</scope>
    <source>
        <strain evidence="2 3">B3-2-R+30</strain>
    </source>
</reference>
<protein>
    <recommendedName>
        <fullName evidence="4">Diguanylate cyclase</fullName>
    </recommendedName>
</protein>
<evidence type="ECO:0000313" key="2">
    <source>
        <dbReference type="EMBL" id="MEZ0473646.1"/>
    </source>
</evidence>
<dbReference type="EMBL" id="JBFWIC010000003">
    <property type="protein sequence ID" value="MEZ0473646.1"/>
    <property type="molecule type" value="Genomic_DNA"/>
</dbReference>
<evidence type="ECO:0008006" key="4">
    <source>
        <dbReference type="Google" id="ProtNLM"/>
    </source>
</evidence>
<feature type="transmembrane region" description="Helical" evidence="1">
    <location>
        <begin position="84"/>
        <end position="105"/>
    </location>
</feature>
<feature type="transmembrane region" description="Helical" evidence="1">
    <location>
        <begin position="163"/>
        <end position="188"/>
    </location>
</feature>
<feature type="transmembrane region" description="Helical" evidence="1">
    <location>
        <begin position="125"/>
        <end position="143"/>
    </location>
</feature>